<evidence type="ECO:0000313" key="4">
    <source>
        <dbReference type="EMBL" id="GFE79750.1"/>
    </source>
</evidence>
<protein>
    <submittedName>
        <fullName evidence="4">Alkaline phosphatase</fullName>
    </submittedName>
</protein>
<feature type="chain" id="PRO_5032758053" evidence="1">
    <location>
        <begin position="32"/>
        <end position="522"/>
    </location>
</feature>
<dbReference type="Proteomes" id="UP000445000">
    <property type="component" value="Unassembled WGS sequence"/>
</dbReference>
<keyword evidence="5" id="KW-1185">Reference proteome</keyword>
<dbReference type="PANTHER" id="PTHR43606:SF2">
    <property type="entry name" value="ALKALINE PHOSPHATASE FAMILY PROTEIN (AFU_ORTHOLOGUE AFUA_5G03860)"/>
    <property type="match status" value="1"/>
</dbReference>
<dbReference type="RefSeq" id="WP_161811510.1">
    <property type="nucleotide sequence ID" value="NZ_BLJN01000002.1"/>
</dbReference>
<dbReference type="Gene3D" id="2.60.40.380">
    <property type="entry name" value="Purple acid phosphatase-like, N-terminal"/>
    <property type="match status" value="1"/>
</dbReference>
<feature type="signal peptide" evidence="1">
    <location>
        <begin position="1"/>
        <end position="31"/>
    </location>
</feature>
<gene>
    <name evidence="4" type="ORF">GCM10011487_17500</name>
</gene>
<dbReference type="PROSITE" id="PS51318">
    <property type="entry name" value="TAT"/>
    <property type="match status" value="1"/>
</dbReference>
<evidence type="ECO:0000313" key="5">
    <source>
        <dbReference type="Proteomes" id="UP000445000"/>
    </source>
</evidence>
<feature type="domain" description="PhoD-like phosphatase metallophosphatase" evidence="2">
    <location>
        <begin position="152"/>
        <end position="489"/>
    </location>
</feature>
<dbReference type="Pfam" id="PF16655">
    <property type="entry name" value="PhoD_N"/>
    <property type="match status" value="1"/>
</dbReference>
<name>A0A829Y9B6_9GAMM</name>
<comment type="caution">
    <text evidence="4">The sequence shown here is derived from an EMBL/GenBank/DDBJ whole genome shotgun (WGS) entry which is preliminary data.</text>
</comment>
<reference evidence="5" key="1">
    <citation type="submission" date="2020-01" db="EMBL/GenBank/DDBJ databases">
        <title>'Steroidobacter agaridevorans' sp. nov., agar-degrading bacteria isolated from rhizosphere soils.</title>
        <authorList>
            <person name="Ikenaga M."/>
            <person name="Kataoka M."/>
            <person name="Murouchi A."/>
            <person name="Katsuragi S."/>
            <person name="Sakai M."/>
        </authorList>
    </citation>
    <scope>NUCLEOTIDE SEQUENCE [LARGE SCALE GENOMIC DNA]</scope>
    <source>
        <strain evidence="5">YU21-B</strain>
    </source>
</reference>
<dbReference type="EMBL" id="BLJN01000002">
    <property type="protein sequence ID" value="GFE79750.1"/>
    <property type="molecule type" value="Genomic_DNA"/>
</dbReference>
<organism evidence="4 5">
    <name type="scientific">Steroidobacter agaridevorans</name>
    <dbReference type="NCBI Taxonomy" id="2695856"/>
    <lineage>
        <taxon>Bacteria</taxon>
        <taxon>Pseudomonadati</taxon>
        <taxon>Pseudomonadota</taxon>
        <taxon>Gammaproteobacteria</taxon>
        <taxon>Steroidobacterales</taxon>
        <taxon>Steroidobacteraceae</taxon>
        <taxon>Steroidobacter</taxon>
    </lineage>
</organism>
<dbReference type="PANTHER" id="PTHR43606">
    <property type="entry name" value="PHOSPHATASE, PUTATIVE (AFU_ORTHOLOGUE AFUA_6G08710)-RELATED"/>
    <property type="match status" value="1"/>
</dbReference>
<dbReference type="InterPro" id="IPR006311">
    <property type="entry name" value="TAT_signal"/>
</dbReference>
<dbReference type="AlphaFoldDB" id="A0A829Y9B6"/>
<evidence type="ECO:0000259" key="2">
    <source>
        <dbReference type="Pfam" id="PF09423"/>
    </source>
</evidence>
<keyword evidence="1" id="KW-0732">Signal</keyword>
<evidence type="ECO:0000259" key="3">
    <source>
        <dbReference type="Pfam" id="PF16655"/>
    </source>
</evidence>
<dbReference type="InterPro" id="IPR032093">
    <property type="entry name" value="PhoD_N"/>
</dbReference>
<evidence type="ECO:0000256" key="1">
    <source>
        <dbReference type="SAM" id="SignalP"/>
    </source>
</evidence>
<dbReference type="InterPro" id="IPR052900">
    <property type="entry name" value="Phospholipid_Metab_Enz"/>
</dbReference>
<sequence length="522" mass="58202">MTYRKVARREILTLAASSGLLLSAVGQRAWASSPSNEYPFSLGVASGDPWPDGFVLWTRLAPAPLEPHGGMPMRVVSVDWEVAEDERFTRIVKSGVAEARPELGHSVHVEAKGLKPGWRYWYRFRANGEMSPVGAARTATPAGVAVDRLRIGVAGCQHYEEGFYTAYRRLGEVSHLDAIFHYGDYIYEGRPRDCAKVKNCVRSHVGDEIYSLDDYRRRYAQYKLDPDLQFAHAAAPFLVSYDDHEVDNNWFGECDQDGSPAEAFLLRRAAAMQAWYEHMPVRQAQYPTSAGLRMYRRFDYGDLLRVQVLDTRQYRHGGLPQTNKPPKGCRTQTAGPVTMLGSQQEQWVAAGLSSSVRWNLLAQQVMVMPFNYPASRDAGRTNVDSWSGYAQARERLVAQIVERDLKNVVIATGDVHKHHAGVVPVRDGALEGPAAATEFVCTSISSGGDGEPLSNGWKDTPAENPHCQLHDGRRGYQVFDIGRDSWRTDVWTLDKVSERGGRSTLTTSFVVEHGRVALNRAS</sequence>
<dbReference type="Gene3D" id="3.60.21.70">
    <property type="entry name" value="PhoD-like phosphatase"/>
    <property type="match status" value="1"/>
</dbReference>
<accession>A0A829Y9B6</accession>
<dbReference type="InterPro" id="IPR018946">
    <property type="entry name" value="PhoD-like_MPP"/>
</dbReference>
<dbReference type="SUPFAM" id="SSF56300">
    <property type="entry name" value="Metallo-dependent phosphatases"/>
    <property type="match status" value="1"/>
</dbReference>
<dbReference type="InterPro" id="IPR038607">
    <property type="entry name" value="PhoD-like_sf"/>
</dbReference>
<proteinExistence type="predicted"/>
<dbReference type="CDD" id="cd07389">
    <property type="entry name" value="MPP_PhoD"/>
    <property type="match status" value="1"/>
</dbReference>
<dbReference type="Pfam" id="PF09423">
    <property type="entry name" value="PhoD"/>
    <property type="match status" value="1"/>
</dbReference>
<dbReference type="InterPro" id="IPR029052">
    <property type="entry name" value="Metallo-depent_PP-like"/>
</dbReference>
<feature type="domain" description="Phospholipase D N-terminal" evidence="3">
    <location>
        <begin position="42"/>
        <end position="138"/>
    </location>
</feature>